<feature type="region of interest" description="Disordered" evidence="1">
    <location>
        <begin position="919"/>
        <end position="1017"/>
    </location>
</feature>
<dbReference type="eggNOG" id="ENOG502R8N6">
    <property type="taxonomic scope" value="Eukaryota"/>
</dbReference>
<feature type="region of interest" description="Disordered" evidence="1">
    <location>
        <begin position="694"/>
        <end position="823"/>
    </location>
</feature>
<dbReference type="OrthoDB" id="3794485at2759"/>
<dbReference type="GeneID" id="13394452"/>
<protein>
    <submittedName>
        <fullName evidence="2">Uncharacterized protein</fullName>
    </submittedName>
</protein>
<feature type="compositionally biased region" description="Basic and acidic residues" evidence="1">
    <location>
        <begin position="976"/>
        <end position="985"/>
    </location>
</feature>
<dbReference type="STRING" id="336722.F9WXW3"/>
<dbReference type="EMBL" id="CM001196">
    <property type="protein sequence ID" value="EGP92502.1"/>
    <property type="molecule type" value="Genomic_DNA"/>
</dbReference>
<feature type="compositionally biased region" description="Basic and acidic residues" evidence="1">
    <location>
        <begin position="924"/>
        <end position="944"/>
    </location>
</feature>
<dbReference type="HOGENOM" id="CLU_275737_0_0_1"/>
<feature type="compositionally biased region" description="Basic and acidic residues" evidence="1">
    <location>
        <begin position="336"/>
        <end position="351"/>
    </location>
</feature>
<sequence length="1157" mass="128821">MLLLVRTDLAAVHRSLADDAALPLMIQEARDEVYTSLYTLSVTNGVVQVCDYLSRRSSEKALTAIDDMQLAAASFEDLVNRFILAHTNVREQLKSIMSRTPSITSGFNPVDGELAVERAVQEVFLGHIVRIEQLLEPVAASFRQVIESLASVEKSHNLREGFSDRPAPHRQFAEFDGLVDQASIKAQSALTAITNMRDEIAMIRDFALRTDGRPGFDPVGRETASSIEPTVAKLDASIMYMAWERAEAQALQQRRVREFNKKQNSNSGRALVVLILHFDWNSKLRRSSRDCGWTVKLAQNPLWLWCEYRVHFEEEAIDDRGLSSVFKTACLPKKQDIPPQDLHETLQRSRDPPSSQDKIQSSHHHQRITLDADLMDFSQEFEVGAPEYLVYRDIPFDPTSPICFFPPKDSDELFDALRIAFPHLRTHAERMGEVVIQFLLSERPGERQSEPSPAMTMDTSTVTWPSVASGSTSSSFSSPELINFGSFANSPQVDPTVLTRQVSNATSSQNSPPSLDQMTGVFSLSTSSQTKQRTRRKMTEAEKIEYQKRRIVKACEKCAKRKRKCTHNQAEMQTIHKSTTKVAKPASSKSTKMAKQATASREEFSQTDHTFALNGMGADLLSGSNFDGGKFDMFDDALPDLIVDDFINLDHFQYDHTVPHTHQQGGQYTSNTTHPALDPWSDFTLLDPIFHEHDSNSHQRASQTFTPAELSDSTFARRNVYETERANPHRSTMTGAQSMASTQDSRGDWETHFDHSTALQDSRERNISPSATLADGARNDSASPHGESQHVPGRPRRPMNEREKGQAHESTSGPSFREHGTESILQGAQSSLQTDCQHDSLNDLSQRTQTRTLGEGITSDTNLSTELFGLRRRISTRPYKRPSLPGSSKLTVTADPRLQTIASSSAPLSSRVHIALLPHTMSNDQHDIRLSRSPDTRPAHELRPSAHAAFSSSSSQGAAHAESPSGFHGGASLSPSRDRLSDHRRFRDHHGRPSQSEHRPSDIGRFRPDHNGRVSTPAGLPGQAWAAVAVALGVLFLAITFFPPNISLPMAVLASLQPSSMSFAQLAPESESDVDDSTTWSKISTSTSSSLIRDRALKTRQLLRGNLPWAGFGLFETAKQHARVREPTGQKDAFAWTHIKAYVFTYTQWYLKAHAAR</sequence>
<feature type="compositionally biased region" description="Basic and acidic residues" evidence="1">
    <location>
        <begin position="798"/>
        <end position="807"/>
    </location>
</feature>
<evidence type="ECO:0000313" key="3">
    <source>
        <dbReference type="Proteomes" id="UP000008062"/>
    </source>
</evidence>
<organism evidence="2 3">
    <name type="scientific">Zymoseptoria tritici (strain CBS 115943 / IPO323)</name>
    <name type="common">Speckled leaf blotch fungus</name>
    <name type="synonym">Septoria tritici</name>
    <dbReference type="NCBI Taxonomy" id="336722"/>
    <lineage>
        <taxon>Eukaryota</taxon>
        <taxon>Fungi</taxon>
        <taxon>Dikarya</taxon>
        <taxon>Ascomycota</taxon>
        <taxon>Pezizomycotina</taxon>
        <taxon>Dothideomycetes</taxon>
        <taxon>Dothideomycetidae</taxon>
        <taxon>Mycosphaerellales</taxon>
        <taxon>Mycosphaerellaceae</taxon>
        <taxon>Zymoseptoria</taxon>
    </lineage>
</organism>
<name>F9WXW3_ZYMTI</name>
<accession>F9WXW3</accession>
<feature type="region of interest" description="Disordered" evidence="1">
    <location>
        <begin position="336"/>
        <end position="363"/>
    </location>
</feature>
<feature type="compositionally biased region" description="Basic and acidic residues" evidence="1">
    <location>
        <begin position="995"/>
        <end position="1012"/>
    </location>
</feature>
<reference evidence="2 3" key="1">
    <citation type="journal article" date="2011" name="PLoS Genet.">
        <title>Finished genome of the fungal wheat pathogen Mycosphaerella graminicola reveals dispensome structure, chromosome plasticity, and stealth pathogenesis.</title>
        <authorList>
            <person name="Goodwin S.B."/>
            <person name="Ben M'barek S."/>
            <person name="Dhillon B."/>
            <person name="Wittenberg A.H.J."/>
            <person name="Crane C.F."/>
            <person name="Hane J.K."/>
            <person name="Foster A.J."/>
            <person name="Van der Lee T.A.J."/>
            <person name="Grimwood J."/>
            <person name="Aerts A."/>
            <person name="Antoniw J."/>
            <person name="Bailey A."/>
            <person name="Bluhm B."/>
            <person name="Bowler J."/>
            <person name="Bristow J."/>
            <person name="van der Burgt A."/>
            <person name="Canto-Canche B."/>
            <person name="Churchill A.C.L."/>
            <person name="Conde-Ferraez L."/>
            <person name="Cools H.J."/>
            <person name="Coutinho P.M."/>
            <person name="Csukai M."/>
            <person name="Dehal P."/>
            <person name="De Wit P."/>
            <person name="Donzelli B."/>
            <person name="van de Geest H.C."/>
            <person name="van Ham R.C.H.J."/>
            <person name="Hammond-Kosack K.E."/>
            <person name="Henrissat B."/>
            <person name="Kilian A."/>
            <person name="Kobayashi A.K."/>
            <person name="Koopmann E."/>
            <person name="Kourmpetis Y."/>
            <person name="Kuzniar A."/>
            <person name="Lindquist E."/>
            <person name="Lombard V."/>
            <person name="Maliepaard C."/>
            <person name="Martins N."/>
            <person name="Mehrabi R."/>
            <person name="Nap J.P.H."/>
            <person name="Ponomarenko A."/>
            <person name="Rudd J.J."/>
            <person name="Salamov A."/>
            <person name="Schmutz J."/>
            <person name="Schouten H.J."/>
            <person name="Shapiro H."/>
            <person name="Stergiopoulos I."/>
            <person name="Torriani S.F.F."/>
            <person name="Tu H."/>
            <person name="de Vries R.P."/>
            <person name="Waalwijk C."/>
            <person name="Ware S.B."/>
            <person name="Wiebenga A."/>
            <person name="Zwiers L.-H."/>
            <person name="Oliver R.P."/>
            <person name="Grigoriev I.V."/>
            <person name="Kema G.H.J."/>
        </authorList>
    </citation>
    <scope>NUCLEOTIDE SEQUENCE [LARGE SCALE GENOMIC DNA]</scope>
    <source>
        <strain evidence="3">CBS 115943 / IPO323</strain>
    </source>
</reference>
<dbReference type="RefSeq" id="XP_003857526.1">
    <property type="nucleotide sequence ID" value="XM_003857478.1"/>
</dbReference>
<keyword evidence="3" id="KW-1185">Reference proteome</keyword>
<proteinExistence type="predicted"/>
<feature type="compositionally biased region" description="Basic and acidic residues" evidence="1">
    <location>
        <begin position="745"/>
        <end position="766"/>
    </location>
</feature>
<gene>
    <name evidence="2" type="ORF">MYCGRDRAFT_89110</name>
</gene>
<evidence type="ECO:0000256" key="1">
    <source>
        <dbReference type="SAM" id="MobiDB-lite"/>
    </source>
</evidence>
<feature type="compositionally biased region" description="Polar residues" evidence="1">
    <location>
        <begin position="698"/>
        <end position="716"/>
    </location>
</feature>
<dbReference type="Proteomes" id="UP000008062">
    <property type="component" value="Chromosome 1"/>
</dbReference>
<dbReference type="InParanoid" id="F9WXW3"/>
<dbReference type="AlphaFoldDB" id="F9WXW3"/>
<feature type="compositionally biased region" description="Polar residues" evidence="1">
    <location>
        <begin position="729"/>
        <end position="744"/>
    </location>
</feature>
<feature type="compositionally biased region" description="Low complexity" evidence="1">
    <location>
        <begin position="945"/>
        <end position="963"/>
    </location>
</feature>
<dbReference type="KEGG" id="ztr:MYCGRDRAFT_89110"/>
<evidence type="ECO:0000313" key="2">
    <source>
        <dbReference type="EMBL" id="EGP92502.1"/>
    </source>
</evidence>